<dbReference type="AlphaFoldDB" id="A0AAT9GII8"/>
<organism evidence="2">
    <name type="scientific">Sediminibacterium sp. KACHI17</name>
    <dbReference type="NCBI Taxonomy" id="1751071"/>
    <lineage>
        <taxon>Bacteria</taxon>
        <taxon>Pseudomonadati</taxon>
        <taxon>Bacteroidota</taxon>
        <taxon>Chitinophagia</taxon>
        <taxon>Chitinophagales</taxon>
        <taxon>Chitinophagaceae</taxon>
        <taxon>Sediminibacterium</taxon>
    </lineage>
</organism>
<feature type="domain" description="DUF5675" evidence="1">
    <location>
        <begin position="4"/>
        <end position="117"/>
    </location>
</feature>
<proteinExistence type="predicted"/>
<reference evidence="2" key="1">
    <citation type="submission" date="2024-02" db="EMBL/GenBank/DDBJ databases">
        <title>Sediminibacterium planktonica sp. nov. and Sediminibacterium longus sp. nov., isolated from surface lake and river water.</title>
        <authorList>
            <person name="Watanabe K."/>
            <person name="Takemine S."/>
            <person name="Ishii Y."/>
            <person name="Ogata Y."/>
            <person name="Shindo C."/>
            <person name="Suda W."/>
        </authorList>
    </citation>
    <scope>NUCLEOTIDE SEQUENCE</scope>
    <source>
        <strain evidence="2">KACHI17</strain>
    </source>
</reference>
<sequence length="138" mass="15584">MHLTIHRTYHDEGTNGLLTIGPDSDPLCYTIELPWRNNELNRSCIPEGTYVLKRRYSTKFRWHLHVADVPGRSFILIHPANHARRELKGCIAPVLLLTGPGTGEQSLQAFNLLMSQLLEALRSTETILLTVTSAKIKL</sequence>
<name>A0AAT9GII8_9BACT</name>
<protein>
    <submittedName>
        <fullName evidence="2">DUF5675 family protein</fullName>
    </submittedName>
</protein>
<accession>A0AAT9GII8</accession>
<dbReference type="Pfam" id="PF18925">
    <property type="entry name" value="DUF5675"/>
    <property type="match status" value="1"/>
</dbReference>
<evidence type="ECO:0000259" key="1">
    <source>
        <dbReference type="Pfam" id="PF18925"/>
    </source>
</evidence>
<dbReference type="InterPro" id="IPR043732">
    <property type="entry name" value="DUF5675"/>
</dbReference>
<gene>
    <name evidence="2" type="ORF">KACHI17_12790</name>
</gene>
<dbReference type="RefSeq" id="WP_353550680.1">
    <property type="nucleotide sequence ID" value="NZ_AP029612.1"/>
</dbReference>
<evidence type="ECO:0000313" key="2">
    <source>
        <dbReference type="EMBL" id="BFG70398.1"/>
    </source>
</evidence>
<dbReference type="EMBL" id="AP029612">
    <property type="protein sequence ID" value="BFG70398.1"/>
    <property type="molecule type" value="Genomic_DNA"/>
</dbReference>